<dbReference type="PANTHER" id="PTHR43130">
    <property type="entry name" value="ARAC-FAMILY TRANSCRIPTIONAL REGULATOR"/>
    <property type="match status" value="1"/>
</dbReference>
<dbReference type="Pfam" id="PF01965">
    <property type="entry name" value="DJ-1_PfpI"/>
    <property type="match status" value="1"/>
</dbReference>
<evidence type="ECO:0000256" key="1">
    <source>
        <dbReference type="ARBA" id="ARBA00023015"/>
    </source>
</evidence>
<dbReference type="PROSITE" id="PS01124">
    <property type="entry name" value="HTH_ARAC_FAMILY_2"/>
    <property type="match status" value="1"/>
</dbReference>
<dbReference type="GO" id="GO:0003700">
    <property type="term" value="F:DNA-binding transcription factor activity"/>
    <property type="evidence" value="ECO:0007669"/>
    <property type="project" value="InterPro"/>
</dbReference>
<dbReference type="InterPro" id="IPR029062">
    <property type="entry name" value="Class_I_gatase-like"/>
</dbReference>
<keyword evidence="2" id="KW-0804">Transcription</keyword>
<dbReference type="PANTHER" id="PTHR43130:SF3">
    <property type="entry name" value="HTH-TYPE TRANSCRIPTIONAL REGULATOR RV1931C"/>
    <property type="match status" value="1"/>
</dbReference>
<reference evidence="3" key="1">
    <citation type="submission" date="2019-07" db="EMBL/GenBank/DDBJ databases">
        <title>Genomic Encyclopedia of Type Strains, Phase IV (KMG-IV): sequencing the most valuable type-strain genomes for metagenomic binning, comparative biology and taxonomic classification.</title>
        <authorList>
            <person name="Goeker M."/>
        </authorList>
    </citation>
    <scope>NUCLEOTIDE SEQUENCE</scope>
    <source>
        <strain evidence="3">DSM 44596</strain>
    </source>
</reference>
<dbReference type="GO" id="GO:0043565">
    <property type="term" value="F:sequence-specific DNA binding"/>
    <property type="evidence" value="ECO:0007669"/>
    <property type="project" value="InterPro"/>
</dbReference>
<gene>
    <name evidence="3" type="ORF">FNL38_1011327</name>
</gene>
<keyword evidence="1" id="KW-0805">Transcription regulation</keyword>
<protein>
    <submittedName>
        <fullName evidence="3">AraC family transcriptional regulator with amidase-like domain</fullName>
    </submittedName>
</protein>
<dbReference type="AlphaFoldDB" id="A0A652YZ35"/>
<dbReference type="Gene3D" id="1.10.10.60">
    <property type="entry name" value="Homeodomain-like"/>
    <property type="match status" value="1"/>
</dbReference>
<dbReference type="CDD" id="cd03137">
    <property type="entry name" value="GATase1_AraC_1"/>
    <property type="match status" value="1"/>
</dbReference>
<evidence type="ECO:0000256" key="2">
    <source>
        <dbReference type="ARBA" id="ARBA00023163"/>
    </source>
</evidence>
<dbReference type="EMBL" id="VNIQ01000001">
    <property type="protein sequence ID" value="TYQ08949.1"/>
    <property type="molecule type" value="Genomic_DNA"/>
</dbReference>
<dbReference type="InterPro" id="IPR002818">
    <property type="entry name" value="DJ-1/PfpI"/>
</dbReference>
<name>A0A652YZ35_NOCGL</name>
<dbReference type="InterPro" id="IPR009057">
    <property type="entry name" value="Homeodomain-like_sf"/>
</dbReference>
<sequence length="333" mass="36102">MLEKVVVPLMSMTEAFELGVACEVFGFDRSDENLPTYDFSLVAAVPGPIRTRFGYGIDVPYNLDALDDADLIIVSAGGTYAADDDYMCAPRPDSSADPLLLKLQDAVSRGAKVASLCTGAFILGAAGLLDGKRCTTHWRHAKRLADAYPDAKVDPDVLYVDEDPVFTSAGTAAGIDLCLHIVRKEQGSRVANGIARRMVVPPHRDGGQAQYVASPLATVPDTTLSPLLDWMTAHLAENLTVTRVAARANMSPRTFARRFQSETGATPARWLSDQRVLAAQQLLENSDLPVDVIAERVGFGGGAVLRQHFLRLRCTTPQAYRRTFRAVTQPESP</sequence>
<dbReference type="SUPFAM" id="SSF52317">
    <property type="entry name" value="Class I glutamine amidotransferase-like"/>
    <property type="match status" value="1"/>
</dbReference>
<evidence type="ECO:0000313" key="3">
    <source>
        <dbReference type="EMBL" id="TYQ08949.1"/>
    </source>
</evidence>
<dbReference type="Pfam" id="PF12833">
    <property type="entry name" value="HTH_18"/>
    <property type="match status" value="1"/>
</dbReference>
<proteinExistence type="predicted"/>
<dbReference type="InterPro" id="IPR052158">
    <property type="entry name" value="INH-QAR"/>
</dbReference>
<comment type="caution">
    <text evidence="3">The sequence shown here is derived from an EMBL/GenBank/DDBJ whole genome shotgun (WGS) entry which is preliminary data.</text>
</comment>
<dbReference type="SMART" id="SM00342">
    <property type="entry name" value="HTH_ARAC"/>
    <property type="match status" value="1"/>
</dbReference>
<dbReference type="InterPro" id="IPR018060">
    <property type="entry name" value="HTH_AraC"/>
</dbReference>
<organism evidence="3">
    <name type="scientific">Nocardia globerula</name>
    <dbReference type="NCBI Taxonomy" id="1818"/>
    <lineage>
        <taxon>Bacteria</taxon>
        <taxon>Bacillati</taxon>
        <taxon>Actinomycetota</taxon>
        <taxon>Actinomycetes</taxon>
        <taxon>Mycobacteriales</taxon>
        <taxon>Nocardiaceae</taxon>
        <taxon>Nocardia</taxon>
    </lineage>
</organism>
<dbReference type="Gene3D" id="3.40.50.880">
    <property type="match status" value="1"/>
</dbReference>
<dbReference type="SUPFAM" id="SSF46689">
    <property type="entry name" value="Homeodomain-like"/>
    <property type="match status" value="2"/>
</dbReference>
<accession>A0A652YZ35</accession>